<reference evidence="1" key="1">
    <citation type="submission" date="2020-05" db="EMBL/GenBank/DDBJ databases">
        <authorList>
            <person name="Chiriac C."/>
            <person name="Salcher M."/>
            <person name="Ghai R."/>
            <person name="Kavagutti S V."/>
        </authorList>
    </citation>
    <scope>NUCLEOTIDE SEQUENCE</scope>
</reference>
<dbReference type="EMBL" id="LR797316">
    <property type="protein sequence ID" value="CAB4203053.1"/>
    <property type="molecule type" value="Genomic_DNA"/>
</dbReference>
<name>A0A6J5S3B3_9CAUD</name>
<organism evidence="1">
    <name type="scientific">uncultured Caudovirales phage</name>
    <dbReference type="NCBI Taxonomy" id="2100421"/>
    <lineage>
        <taxon>Viruses</taxon>
        <taxon>Duplodnaviria</taxon>
        <taxon>Heunggongvirae</taxon>
        <taxon>Uroviricota</taxon>
        <taxon>Caudoviricetes</taxon>
        <taxon>Peduoviridae</taxon>
        <taxon>Maltschvirus</taxon>
        <taxon>Maltschvirus maltsch</taxon>
    </lineage>
</organism>
<sequence length="78" mass="8818">MSKQHKIYQLAEILGLEVTTRPYNRKSKEFISSIGKDTENNESGCYDRIVANGLTSKEAVNNLFSKVVKIILRGNEND</sequence>
<gene>
    <name evidence="1" type="ORF">UFOVP1365_44</name>
</gene>
<accession>A0A6J5S3B3</accession>
<evidence type="ECO:0000313" key="1">
    <source>
        <dbReference type="EMBL" id="CAB4203053.1"/>
    </source>
</evidence>
<protein>
    <submittedName>
        <fullName evidence="1">Uncharacterized protein</fullName>
    </submittedName>
</protein>
<proteinExistence type="predicted"/>